<dbReference type="Pfam" id="PF09363">
    <property type="entry name" value="XFP_C"/>
    <property type="match status" value="1"/>
</dbReference>
<keyword evidence="4" id="KW-0456">Lyase</keyword>
<dbReference type="SUPFAM" id="SSF52518">
    <property type="entry name" value="Thiamin diphosphate-binding fold (THDP-binding)"/>
    <property type="match status" value="2"/>
</dbReference>
<protein>
    <recommendedName>
        <fullName evidence="10">Phosphoketolase</fullName>
    </recommendedName>
</protein>
<sequence>MAPVAANPDEDHPGMVPPGHFIKVSPPLNTEGLLVDLKLDDYLGDNKNTKEFANMVKARRAANFLAAAMIFLKDNVDMKEPLAKDHIKDRLLGHWGTCPAITFIYSHCNYLIRKHDVDMFLVTGPGHGAPAVLGNLYLEGTLSKFDNRYSWSKDGLRELIRGFSWPGGFPSHVNAEVPGAIHEGGELGYALSVSFGAVMDNPDLIVTCIVGDGEAETGPTSTAWHSYKYLDPRESGAVIPILNANGYKIAEPTVFGSMSDEELAALFSGYGYQVRIVEQMDNIDADMAASMEWAYTMIRRIQQAARCGSPITKPRWPMLILRTPKGWTGPSEIHGHQVEGTWRSHQVPLPNAKSDDEEFTALEKWLKSYNADELFEDGTPAADVRDSFPKASRLMGSNPKTYAAYQPLDLPDFKDLCVDPATNQDGWQSCMKLCGKYLAKVIDKNQTTFRIFSPDELDSNKLSAVFDSTTRNFQWDPFCSDKGGRVIEVLSEHQCQGWMQGYTLTGRVALFPSYESFLPIITTMVIQYSKFQKVARETSWRKDIGSLNYVESSTLWRQEHNGYSHQNPSFIDALVNLKTNMIRIYLPADANILLSTMSHCLASKNYVNLIISSKQPMPVYLNMDEAIRHCRAGASIWRKYSTYEGNDPDVVLIGCGNETTFEVVAAAAMLKIDCPGLRVRVVNVTDLMILSATGRHPHALSEEAFEALFTKDRPIIFNFHGYPGVVRGLIFDRISLAGRFKVNGYDEEGTTTTPFKMLTFNKCDRFNLAIDALLAIQRAGHTDLASRNIDVHVQVSDYQSRLRKHDKYILEFGEDPKDLKDIPTSVA</sequence>
<dbReference type="PANTHER" id="PTHR31273">
    <property type="entry name" value="PHOSPHOKETOLASE-RELATED"/>
    <property type="match status" value="1"/>
</dbReference>
<feature type="domain" description="Xylulose 5-phosphate/Fructose 6-phosphate phosphoketolase N-terminal" evidence="7">
    <location>
        <begin position="50"/>
        <end position="405"/>
    </location>
</feature>
<dbReference type="InterPro" id="IPR018970">
    <property type="entry name" value="Xul5P/Fru6P_PKetolase_N"/>
</dbReference>
<dbReference type="Gene3D" id="3.40.50.970">
    <property type="match status" value="2"/>
</dbReference>
<evidence type="ECO:0000256" key="1">
    <source>
        <dbReference type="ARBA" id="ARBA00001964"/>
    </source>
</evidence>
<comment type="cofactor">
    <cofactor evidence="1">
        <name>thiamine diphosphate</name>
        <dbReference type="ChEBI" id="CHEBI:58937"/>
    </cofactor>
</comment>
<dbReference type="EMBL" id="QEAQ01000146">
    <property type="protein sequence ID" value="TPX54685.1"/>
    <property type="molecule type" value="Genomic_DNA"/>
</dbReference>
<dbReference type="Pfam" id="PF09364">
    <property type="entry name" value="XFP_N"/>
    <property type="match status" value="1"/>
</dbReference>
<proteinExistence type="inferred from homology"/>
<dbReference type="Proteomes" id="UP000318582">
    <property type="component" value="Unassembled WGS sequence"/>
</dbReference>
<dbReference type="SUPFAM" id="SSF52922">
    <property type="entry name" value="TK C-terminal domain-like"/>
    <property type="match status" value="1"/>
</dbReference>
<gene>
    <name evidence="8" type="ORF">PhCBS80983_g05841</name>
</gene>
<dbReference type="STRING" id="109895.A0A507DTX6"/>
<dbReference type="GO" id="GO:0005975">
    <property type="term" value="P:carbohydrate metabolic process"/>
    <property type="evidence" value="ECO:0007669"/>
    <property type="project" value="InterPro"/>
</dbReference>
<dbReference type="InterPro" id="IPR029061">
    <property type="entry name" value="THDP-binding"/>
</dbReference>
<dbReference type="InterPro" id="IPR019790">
    <property type="entry name" value="Xul5P/Fru6P_PKetolase_CS"/>
</dbReference>
<reference evidence="8 9" key="1">
    <citation type="journal article" date="2019" name="Sci. Rep.">
        <title>Comparative genomics of chytrid fungi reveal insights into the obligate biotrophic and pathogenic lifestyle of Synchytrium endobioticum.</title>
        <authorList>
            <person name="van de Vossenberg B.T.L.H."/>
            <person name="Warris S."/>
            <person name="Nguyen H.D.T."/>
            <person name="van Gent-Pelzer M.P.E."/>
            <person name="Joly D.L."/>
            <person name="van de Geest H.C."/>
            <person name="Bonants P.J.M."/>
            <person name="Smith D.S."/>
            <person name="Levesque C.A."/>
            <person name="van der Lee T.A.J."/>
        </authorList>
    </citation>
    <scope>NUCLEOTIDE SEQUENCE [LARGE SCALE GENOMIC DNA]</scope>
    <source>
        <strain evidence="8 9">CBS 809.83</strain>
    </source>
</reference>
<dbReference type="NCBIfam" id="NF003619">
    <property type="entry name" value="PRK05261.1-4"/>
    <property type="match status" value="1"/>
</dbReference>
<evidence type="ECO:0000256" key="2">
    <source>
        <dbReference type="ARBA" id="ARBA00005623"/>
    </source>
</evidence>
<dbReference type="Pfam" id="PF03894">
    <property type="entry name" value="XFP"/>
    <property type="match status" value="1"/>
</dbReference>
<comment type="similarity">
    <text evidence="2">Belongs to the XFP family.</text>
</comment>
<dbReference type="PROSITE" id="PS60002">
    <property type="entry name" value="PHOSPHOKETOLASE_1"/>
    <property type="match status" value="1"/>
</dbReference>
<dbReference type="PROSITE" id="PS60003">
    <property type="entry name" value="PHOSPHOKETOLASE_2"/>
    <property type="match status" value="1"/>
</dbReference>
<evidence type="ECO:0000259" key="7">
    <source>
        <dbReference type="Pfam" id="PF09364"/>
    </source>
</evidence>
<name>A0A507DTX6_9FUNG</name>
<evidence type="ECO:0008006" key="10">
    <source>
        <dbReference type="Google" id="ProtNLM"/>
    </source>
</evidence>
<dbReference type="NCBIfam" id="NF003616">
    <property type="entry name" value="PRK05261.1-1"/>
    <property type="match status" value="1"/>
</dbReference>
<evidence type="ECO:0000256" key="4">
    <source>
        <dbReference type="ARBA" id="ARBA00023239"/>
    </source>
</evidence>
<organism evidence="8 9">
    <name type="scientific">Powellomyces hirtus</name>
    <dbReference type="NCBI Taxonomy" id="109895"/>
    <lineage>
        <taxon>Eukaryota</taxon>
        <taxon>Fungi</taxon>
        <taxon>Fungi incertae sedis</taxon>
        <taxon>Chytridiomycota</taxon>
        <taxon>Chytridiomycota incertae sedis</taxon>
        <taxon>Chytridiomycetes</taxon>
        <taxon>Spizellomycetales</taxon>
        <taxon>Powellomycetaceae</taxon>
        <taxon>Powellomyces</taxon>
    </lineage>
</organism>
<keyword evidence="9" id="KW-1185">Reference proteome</keyword>
<dbReference type="InterPro" id="IPR009014">
    <property type="entry name" value="Transketo_C/PFOR_II"/>
</dbReference>
<dbReference type="AlphaFoldDB" id="A0A507DTX6"/>
<evidence type="ECO:0000313" key="9">
    <source>
        <dbReference type="Proteomes" id="UP000318582"/>
    </source>
</evidence>
<dbReference type="Gene3D" id="3.40.50.920">
    <property type="match status" value="1"/>
</dbReference>
<dbReference type="InterPro" id="IPR018969">
    <property type="entry name" value="Xul5P/Fru6P_PKetolase_C"/>
</dbReference>
<feature type="domain" description="Xylulose 5-phosphate/Fructose 6-phosphate phosphoketolase C-terminal" evidence="6">
    <location>
        <begin position="614"/>
        <end position="822"/>
    </location>
</feature>
<evidence type="ECO:0000259" key="6">
    <source>
        <dbReference type="Pfam" id="PF09363"/>
    </source>
</evidence>
<evidence type="ECO:0000313" key="8">
    <source>
        <dbReference type="EMBL" id="TPX54685.1"/>
    </source>
</evidence>
<keyword evidence="3" id="KW-0786">Thiamine pyrophosphate</keyword>
<accession>A0A507DTX6</accession>
<dbReference type="PIRSF" id="PIRSF017245">
    <property type="entry name" value="Phosphoketolase"/>
    <property type="match status" value="1"/>
</dbReference>
<feature type="region of interest" description="Disordered" evidence="5">
    <location>
        <begin position="1"/>
        <end position="21"/>
    </location>
</feature>
<dbReference type="GO" id="GO:0016832">
    <property type="term" value="F:aldehyde-lyase activity"/>
    <property type="evidence" value="ECO:0007669"/>
    <property type="project" value="InterPro"/>
</dbReference>
<evidence type="ECO:0000256" key="5">
    <source>
        <dbReference type="SAM" id="MobiDB-lite"/>
    </source>
</evidence>
<evidence type="ECO:0000256" key="3">
    <source>
        <dbReference type="ARBA" id="ARBA00023052"/>
    </source>
</evidence>
<dbReference type="PANTHER" id="PTHR31273:SF1">
    <property type="entry name" value="PHOSPHOKETOLASE-RELATED"/>
    <property type="match status" value="1"/>
</dbReference>
<dbReference type="InterPro" id="IPR019789">
    <property type="entry name" value="Xul5P/Fru6P_PKetolase_ThDP_BS"/>
</dbReference>
<comment type="caution">
    <text evidence="8">The sequence shown here is derived from an EMBL/GenBank/DDBJ whole genome shotgun (WGS) entry which is preliminary data.</text>
</comment>
<dbReference type="InterPro" id="IPR005593">
    <property type="entry name" value="Xul5P/Fru6P_PKetolase"/>
</dbReference>